<evidence type="ECO:0000259" key="1">
    <source>
        <dbReference type="Pfam" id="PF07969"/>
    </source>
</evidence>
<dbReference type="InterPro" id="IPR011059">
    <property type="entry name" value="Metal-dep_hydrolase_composite"/>
</dbReference>
<dbReference type="PANTHER" id="PTHR22642">
    <property type="entry name" value="IMIDAZOLONEPROPIONASE"/>
    <property type="match status" value="1"/>
</dbReference>
<dbReference type="InterPro" id="IPR032466">
    <property type="entry name" value="Metal_Hydrolase"/>
</dbReference>
<evidence type="ECO:0000313" key="3">
    <source>
        <dbReference type="Proteomes" id="UP001610063"/>
    </source>
</evidence>
<proteinExistence type="predicted"/>
<organism evidence="2 3">
    <name type="scientific">Marinoscillum luteum</name>
    <dbReference type="NCBI Taxonomy" id="861051"/>
    <lineage>
        <taxon>Bacteria</taxon>
        <taxon>Pseudomonadati</taxon>
        <taxon>Bacteroidota</taxon>
        <taxon>Cytophagia</taxon>
        <taxon>Cytophagales</taxon>
        <taxon>Reichenbachiellaceae</taxon>
        <taxon>Marinoscillum</taxon>
    </lineage>
</organism>
<dbReference type="PANTHER" id="PTHR22642:SF2">
    <property type="entry name" value="PROTEIN LONG AFTER FAR-RED 3"/>
    <property type="match status" value="1"/>
</dbReference>
<dbReference type="Gene3D" id="2.30.40.10">
    <property type="entry name" value="Urease, subunit C, domain 1"/>
    <property type="match status" value="1"/>
</dbReference>
<name>A0ABW7N5F0_9BACT</name>
<dbReference type="Pfam" id="PF07969">
    <property type="entry name" value="Amidohydro_3"/>
    <property type="match status" value="1"/>
</dbReference>
<keyword evidence="3" id="KW-1185">Reference proteome</keyword>
<gene>
    <name evidence="2" type="ORF">ACHKAR_05000</name>
</gene>
<dbReference type="InterPro" id="IPR013108">
    <property type="entry name" value="Amidohydro_3"/>
</dbReference>
<dbReference type="InterPro" id="IPR033932">
    <property type="entry name" value="YtcJ-like"/>
</dbReference>
<evidence type="ECO:0000313" key="2">
    <source>
        <dbReference type="EMBL" id="MFH6982781.1"/>
    </source>
</evidence>
<dbReference type="Proteomes" id="UP001610063">
    <property type="component" value="Unassembled WGS sequence"/>
</dbReference>
<dbReference type="SUPFAM" id="SSF51556">
    <property type="entry name" value="Metallo-dependent hydrolases"/>
    <property type="match status" value="1"/>
</dbReference>
<dbReference type="RefSeq" id="WP_395416425.1">
    <property type="nucleotide sequence ID" value="NZ_JBIPKE010000013.1"/>
</dbReference>
<dbReference type="Gene3D" id="3.20.20.140">
    <property type="entry name" value="Metal-dependent hydrolases"/>
    <property type="match status" value="1"/>
</dbReference>
<reference evidence="2 3" key="1">
    <citation type="journal article" date="2013" name="Int. J. Syst. Evol. Microbiol.">
        <title>Marinoscillum luteum sp. nov., isolated from marine sediment.</title>
        <authorList>
            <person name="Cha I.T."/>
            <person name="Park S.J."/>
            <person name="Kim S.J."/>
            <person name="Kim J.G."/>
            <person name="Jung M.Y."/>
            <person name="Shin K.S."/>
            <person name="Kwon K.K."/>
            <person name="Yang S.H."/>
            <person name="Seo Y.S."/>
            <person name="Rhee S.K."/>
        </authorList>
    </citation>
    <scope>NUCLEOTIDE SEQUENCE [LARGE SCALE GENOMIC DNA]</scope>
    <source>
        <strain evidence="2 3">KCTC 23939</strain>
    </source>
</reference>
<sequence>MALIIGGCQKPQTKADLVLLNSKVYTLNPDAGEAEAIAVKDGVILFVGSNDQVRDFVGDSTEVLDMSESYIYPGFIEGHAHIMGIGANIINVDLMQARSYEEVVRMVQERAAVTPAGEWIIGRGWHQDKWDEVPELMFNGFPTHHPLSEAVPDHPVLLSHASGHASLANAAAMNLAGVNKSTPDPEGGEIFRDVSGQPTGIFNEMAEKLIVEKLPLKSAEYKSDLLERAIQECLSNGLTGFHQAGSDQADVALFEQFASENQLKLRLHVMLSGADTTLLKTYFASGPRSGLYDQHLNIRSVKLYADGALGSRGAWLLEEYSDARGVHGHNVTPMDQIEDVVMRAAASGFQVCTHAIGDRGNREVLNIYEKALERYPEIAQDHRFRIEHAQHIHPDDIPRFARLGVIPAMQAIHMSSDRPWAIDRLGRERIENGAYMWSELIDNGSVIVNGTDAPVEPVSPLASFYASVSRKTLKGTPEGGYEPAQKMTREEALKSYTLWPAYGAFMEASVGSVEVGKLADFTILDRDIMTIPEDEILKTKVKMTIIGGEVVYADR</sequence>
<feature type="domain" description="Amidohydrolase 3" evidence="1">
    <location>
        <begin position="62"/>
        <end position="552"/>
    </location>
</feature>
<dbReference type="GO" id="GO:0016787">
    <property type="term" value="F:hydrolase activity"/>
    <property type="evidence" value="ECO:0007669"/>
    <property type="project" value="UniProtKB-KW"/>
</dbReference>
<dbReference type="SUPFAM" id="SSF51338">
    <property type="entry name" value="Composite domain of metallo-dependent hydrolases"/>
    <property type="match status" value="1"/>
</dbReference>
<dbReference type="Gene3D" id="3.10.310.70">
    <property type="match status" value="1"/>
</dbReference>
<keyword evidence="2" id="KW-0378">Hydrolase</keyword>
<dbReference type="EC" id="3.5.-.-" evidence="2"/>
<comment type="caution">
    <text evidence="2">The sequence shown here is derived from an EMBL/GenBank/DDBJ whole genome shotgun (WGS) entry which is preliminary data.</text>
</comment>
<protein>
    <submittedName>
        <fullName evidence="2">Amidohydrolase</fullName>
        <ecNumber evidence="2">3.5.-.-</ecNumber>
    </submittedName>
</protein>
<accession>A0ABW7N5F0</accession>
<dbReference type="CDD" id="cd01300">
    <property type="entry name" value="YtcJ_like"/>
    <property type="match status" value="1"/>
</dbReference>
<dbReference type="EMBL" id="JBIPKE010000013">
    <property type="protein sequence ID" value="MFH6982781.1"/>
    <property type="molecule type" value="Genomic_DNA"/>
</dbReference>